<dbReference type="Pfam" id="PF13462">
    <property type="entry name" value="Thioredoxin_4"/>
    <property type="match status" value="1"/>
</dbReference>
<reference evidence="3 4" key="1">
    <citation type="submission" date="2020-05" db="EMBL/GenBank/DDBJ databases">
        <title>Actinomyces sp. zg-325.</title>
        <authorList>
            <person name="Yang C."/>
        </authorList>
    </citation>
    <scope>NUCLEOTIDE SEQUENCE [LARGE SCALE GENOMIC DNA]</scope>
    <source>
        <strain evidence="4">zg-325</strain>
    </source>
</reference>
<evidence type="ECO:0000313" key="4">
    <source>
        <dbReference type="Proteomes" id="UP000504752"/>
    </source>
</evidence>
<accession>A0A6M8B718</accession>
<evidence type="ECO:0000256" key="1">
    <source>
        <dbReference type="SAM" id="MobiDB-lite"/>
    </source>
</evidence>
<proteinExistence type="predicted"/>
<dbReference type="RefSeq" id="WP_159522518.1">
    <property type="nucleotide sequence ID" value="NZ_CP053642.1"/>
</dbReference>
<dbReference type="EMBL" id="CP053642">
    <property type="protein sequence ID" value="QKD80370.1"/>
    <property type="molecule type" value="Genomic_DNA"/>
</dbReference>
<evidence type="ECO:0000259" key="2">
    <source>
        <dbReference type="Pfam" id="PF13462"/>
    </source>
</evidence>
<dbReference type="SUPFAM" id="SSF52833">
    <property type="entry name" value="Thioredoxin-like"/>
    <property type="match status" value="1"/>
</dbReference>
<protein>
    <submittedName>
        <fullName evidence="3">Thioredoxin domain-containing protein</fullName>
    </submittedName>
</protein>
<evidence type="ECO:0000313" key="3">
    <source>
        <dbReference type="EMBL" id="QKD80370.1"/>
    </source>
</evidence>
<gene>
    <name evidence="3" type="ORF">HPC72_09255</name>
</gene>
<feature type="domain" description="Thioredoxin-like fold" evidence="2">
    <location>
        <begin position="87"/>
        <end position="251"/>
    </location>
</feature>
<dbReference type="InterPro" id="IPR036249">
    <property type="entry name" value="Thioredoxin-like_sf"/>
</dbReference>
<sequence length="308" mass="32820">MASNDPRPTKAERREAARVKAQALREEQARKSHRAALTRRALIGTGAVAVVGGVAGTVWHAKSVEDAKKNSRLPSAVREDGSWTYGKDLAVGSSTADAPVLDVYFDYACHFCANFEVDHSEEMKKLASDGKITLALHPAQFLNQDWTNMAYHAMGAVLDNEPDKALDYHNALLARFGVAFSKKDKSLITKTAINEVASEAGLSSDTRSAIKKALKYSGYQKWIDASTKSFQDGGFRATPTILYDGKQVDLNLLQAKNSLADYVNGQQSGAAPATPTAAPATPTETPAPETPAASDEPAPEEGAATPGA</sequence>
<dbReference type="InterPro" id="IPR012336">
    <property type="entry name" value="Thioredoxin-like_fold"/>
</dbReference>
<organism evidence="3 4">
    <name type="scientific">Actinomyces marmotae</name>
    <dbReference type="NCBI Taxonomy" id="2737173"/>
    <lineage>
        <taxon>Bacteria</taxon>
        <taxon>Bacillati</taxon>
        <taxon>Actinomycetota</taxon>
        <taxon>Actinomycetes</taxon>
        <taxon>Actinomycetales</taxon>
        <taxon>Actinomycetaceae</taxon>
        <taxon>Actinomyces</taxon>
    </lineage>
</organism>
<feature type="compositionally biased region" description="Low complexity" evidence="1">
    <location>
        <begin position="270"/>
        <end position="308"/>
    </location>
</feature>
<dbReference type="AlphaFoldDB" id="A0A6M8B718"/>
<dbReference type="Proteomes" id="UP000504752">
    <property type="component" value="Chromosome"/>
</dbReference>
<keyword evidence="4" id="KW-1185">Reference proteome</keyword>
<feature type="region of interest" description="Disordered" evidence="1">
    <location>
        <begin position="266"/>
        <end position="308"/>
    </location>
</feature>
<dbReference type="Gene3D" id="3.40.30.10">
    <property type="entry name" value="Glutaredoxin"/>
    <property type="match status" value="1"/>
</dbReference>
<dbReference type="KEGG" id="amam:HPC72_09255"/>
<name>A0A6M8B718_9ACTO</name>